<dbReference type="PRINTS" id="PR00420">
    <property type="entry name" value="RNGMNOXGNASE"/>
</dbReference>
<dbReference type="SUPFAM" id="SSF51905">
    <property type="entry name" value="FAD/NAD(P)-binding domain"/>
    <property type="match status" value="1"/>
</dbReference>
<keyword evidence="5" id="KW-0503">Monooxygenase</keyword>
<gene>
    <name evidence="5" type="ORF">SD37_09350</name>
</gene>
<protein>
    <submittedName>
        <fullName evidence="5">Monooxygenase</fullName>
    </submittedName>
</protein>
<dbReference type="EMBL" id="CP016174">
    <property type="protein sequence ID" value="ANN15833.1"/>
    <property type="molecule type" value="Genomic_DNA"/>
</dbReference>
<keyword evidence="3" id="KW-0274">FAD</keyword>
<evidence type="ECO:0000313" key="5">
    <source>
        <dbReference type="EMBL" id="ANN15833.1"/>
    </source>
</evidence>
<name>A0A193BUI2_AMYOR</name>
<dbReference type="Gene3D" id="3.50.50.60">
    <property type="entry name" value="FAD/NAD(P)-binding domain"/>
    <property type="match status" value="2"/>
</dbReference>
<dbReference type="Pfam" id="PF21274">
    <property type="entry name" value="Rng_hyd_C"/>
    <property type="match status" value="1"/>
</dbReference>
<dbReference type="Gene3D" id="3.30.70.2450">
    <property type="match status" value="1"/>
</dbReference>
<feature type="domain" description="FAD-binding" evidence="4">
    <location>
        <begin position="2"/>
        <end position="330"/>
    </location>
</feature>
<dbReference type="PANTHER" id="PTHR43004:SF19">
    <property type="entry name" value="BINDING MONOOXYGENASE, PUTATIVE (JCVI)-RELATED"/>
    <property type="match status" value="1"/>
</dbReference>
<keyword evidence="5" id="KW-0560">Oxidoreductase</keyword>
<dbReference type="InterPro" id="IPR050641">
    <property type="entry name" value="RIFMO-like"/>
</dbReference>
<proteinExistence type="predicted"/>
<dbReference type="PANTHER" id="PTHR43004">
    <property type="entry name" value="TRK SYSTEM POTASSIUM UPTAKE PROTEIN"/>
    <property type="match status" value="1"/>
</dbReference>
<dbReference type="GO" id="GO:0016709">
    <property type="term" value="F:oxidoreductase activity, acting on paired donors, with incorporation or reduction of molecular oxygen, NAD(P)H as one donor, and incorporation of one atom of oxygen"/>
    <property type="evidence" value="ECO:0007669"/>
    <property type="project" value="UniProtKB-ARBA"/>
</dbReference>
<dbReference type="GO" id="GO:0071949">
    <property type="term" value="F:FAD binding"/>
    <property type="evidence" value="ECO:0007669"/>
    <property type="project" value="InterPro"/>
</dbReference>
<dbReference type="Proteomes" id="UP000093695">
    <property type="component" value="Chromosome"/>
</dbReference>
<dbReference type="InterPro" id="IPR002938">
    <property type="entry name" value="FAD-bd"/>
</dbReference>
<organism evidence="5 6">
    <name type="scientific">Amycolatopsis orientalis</name>
    <name type="common">Nocardia orientalis</name>
    <dbReference type="NCBI Taxonomy" id="31958"/>
    <lineage>
        <taxon>Bacteria</taxon>
        <taxon>Bacillati</taxon>
        <taxon>Actinomycetota</taxon>
        <taxon>Actinomycetes</taxon>
        <taxon>Pseudonocardiales</taxon>
        <taxon>Pseudonocardiaceae</taxon>
        <taxon>Amycolatopsis</taxon>
    </lineage>
</organism>
<dbReference type="RefSeq" id="WP_044852711.1">
    <property type="nucleotide sequence ID" value="NZ_CP016174.1"/>
</dbReference>
<dbReference type="Pfam" id="PF01494">
    <property type="entry name" value="FAD_binding_3"/>
    <property type="match status" value="1"/>
</dbReference>
<dbReference type="STRING" id="31958.SD37_09350"/>
<keyword evidence="6" id="KW-1185">Reference proteome</keyword>
<dbReference type="KEGG" id="aori:SD37_09350"/>
<dbReference type="Gene3D" id="3.40.30.120">
    <property type="match status" value="1"/>
</dbReference>
<keyword evidence="2" id="KW-0285">Flavoprotein</keyword>
<evidence type="ECO:0000256" key="3">
    <source>
        <dbReference type="ARBA" id="ARBA00022827"/>
    </source>
</evidence>
<dbReference type="AlphaFoldDB" id="A0A193BUI2"/>
<sequence>MDADVIIAGAGPAGLMLAGELRLGGATVIVLERMPHRSGESRGLGFTARTMEVFDQRGLLPRFGPIELSTAGHFGGLPVDFGLLDGGHQAAKAVPQSQTELVLEQWATELGADIRRGHELLTLTDDGDSVTAEVRGPHGTERVSAPYLVGCDGGRSTVRKAVGFDFPGTAATMEMFLADVRGLDLEPRMIGETLDAGMVMVGRLPDGITRIIVCEHGAPPRRRITPPDYSEVAEAWKRLTGDDISHGEPVWVSAFGDAARQVTEYRRGRVLLAGDAAHIHLPAGGQGMNTSIQDAVNLGWKLARVVQGTASPALLDTYHSERHPVGERLLLNTKAQGLLFLRGREMQPLRDVLTELITFDEVSRHLAGMVSGLEITYRVGGGTHSLLGRRMPRTDLVGSRGRTTSTEALRTGRTVLFDFEDNSRLRRKVAGWTAQVDVVTAEIHGDTANNPLSGTAAVLVRPDGHVAWAAPGSHGDLRMALESWLGAPDECVSLAGAS</sequence>
<evidence type="ECO:0000256" key="1">
    <source>
        <dbReference type="ARBA" id="ARBA00001974"/>
    </source>
</evidence>
<evidence type="ECO:0000313" key="6">
    <source>
        <dbReference type="Proteomes" id="UP000093695"/>
    </source>
</evidence>
<reference evidence="5 6" key="1">
    <citation type="journal article" date="2015" name="Genome Announc.">
        <title>Draft Genome Sequence of Norvancomycin-Producing Strain Amycolatopsis orientalis CPCC200066.</title>
        <authorList>
            <person name="Lei X."/>
            <person name="Yuan F."/>
            <person name="Shi Y."/>
            <person name="Li X."/>
            <person name="Wang L."/>
            <person name="Hong B."/>
        </authorList>
    </citation>
    <scope>NUCLEOTIDE SEQUENCE [LARGE SCALE GENOMIC DNA]</scope>
    <source>
        <strain evidence="5 6">B-37</strain>
    </source>
</reference>
<evidence type="ECO:0000259" key="4">
    <source>
        <dbReference type="Pfam" id="PF01494"/>
    </source>
</evidence>
<comment type="cofactor">
    <cofactor evidence="1">
        <name>FAD</name>
        <dbReference type="ChEBI" id="CHEBI:57692"/>
    </cofactor>
</comment>
<evidence type="ECO:0000256" key="2">
    <source>
        <dbReference type="ARBA" id="ARBA00022630"/>
    </source>
</evidence>
<accession>A0A193BUI2</accession>
<dbReference type="InterPro" id="IPR036188">
    <property type="entry name" value="FAD/NAD-bd_sf"/>
</dbReference>